<evidence type="ECO:0000256" key="2">
    <source>
        <dbReference type="SAM" id="Phobius"/>
    </source>
</evidence>
<proteinExistence type="predicted"/>
<dbReference type="Proteomes" id="UP001240447">
    <property type="component" value="Unassembled WGS sequence"/>
</dbReference>
<organism evidence="3 4">
    <name type="scientific">Nocardioides massiliensis</name>
    <dbReference type="NCBI Taxonomy" id="1325935"/>
    <lineage>
        <taxon>Bacteria</taxon>
        <taxon>Bacillati</taxon>
        <taxon>Actinomycetota</taxon>
        <taxon>Actinomycetes</taxon>
        <taxon>Propionibacteriales</taxon>
        <taxon>Nocardioidaceae</taxon>
        <taxon>Nocardioides</taxon>
    </lineage>
</organism>
<dbReference type="EMBL" id="JAUSQM010000001">
    <property type="protein sequence ID" value="MDP9822932.1"/>
    <property type="molecule type" value="Genomic_DNA"/>
</dbReference>
<keyword evidence="2" id="KW-0812">Transmembrane</keyword>
<feature type="transmembrane region" description="Helical" evidence="2">
    <location>
        <begin position="9"/>
        <end position="29"/>
    </location>
</feature>
<keyword evidence="2" id="KW-1133">Transmembrane helix</keyword>
<feature type="transmembrane region" description="Helical" evidence="2">
    <location>
        <begin position="35"/>
        <end position="54"/>
    </location>
</feature>
<evidence type="ECO:0000313" key="3">
    <source>
        <dbReference type="EMBL" id="MDP9822932.1"/>
    </source>
</evidence>
<keyword evidence="4" id="KW-1185">Reference proteome</keyword>
<accession>A0ABT9NRM5</accession>
<protein>
    <submittedName>
        <fullName evidence="3">Membrane protein</fullName>
    </submittedName>
</protein>
<evidence type="ECO:0000313" key="4">
    <source>
        <dbReference type="Proteomes" id="UP001240447"/>
    </source>
</evidence>
<keyword evidence="2" id="KW-0472">Membrane</keyword>
<name>A0ABT9NRM5_9ACTN</name>
<feature type="region of interest" description="Disordered" evidence="1">
    <location>
        <begin position="56"/>
        <end position="80"/>
    </location>
</feature>
<comment type="caution">
    <text evidence="3">The sequence shown here is derived from an EMBL/GenBank/DDBJ whole genome shotgun (WGS) entry which is preliminary data.</text>
</comment>
<sequence>MKSKALRLILAYLAVIVGLFLVAGLSGLGVGPLEFGILALIAIAVGVLVTRRIAGSSQTGASSGGTAHGVGAKSDPRVKS</sequence>
<reference evidence="3 4" key="1">
    <citation type="submission" date="2023-07" db="EMBL/GenBank/DDBJ databases">
        <title>Sequencing the genomes of 1000 actinobacteria strains.</title>
        <authorList>
            <person name="Klenk H.-P."/>
        </authorList>
    </citation>
    <scope>NUCLEOTIDE SEQUENCE [LARGE SCALE GENOMIC DNA]</scope>
    <source>
        <strain evidence="3 4">GD13</strain>
    </source>
</reference>
<dbReference type="RefSeq" id="WP_068118894.1">
    <property type="nucleotide sequence ID" value="NZ_CCXJ01000157.1"/>
</dbReference>
<gene>
    <name evidence="3" type="ORF">J2S59_002741</name>
</gene>
<evidence type="ECO:0000256" key="1">
    <source>
        <dbReference type="SAM" id="MobiDB-lite"/>
    </source>
</evidence>